<organism evidence="1 2">
    <name type="scientific">Ogataea polymorpha</name>
    <dbReference type="NCBI Taxonomy" id="460523"/>
    <lineage>
        <taxon>Eukaryota</taxon>
        <taxon>Fungi</taxon>
        <taxon>Dikarya</taxon>
        <taxon>Ascomycota</taxon>
        <taxon>Saccharomycotina</taxon>
        <taxon>Pichiomycetes</taxon>
        <taxon>Pichiales</taxon>
        <taxon>Pichiaceae</taxon>
        <taxon>Ogataea</taxon>
    </lineage>
</organism>
<reference evidence="1" key="1">
    <citation type="journal article" date="2021" name="Open Biol.">
        <title>Shared evolutionary footprints suggest mitochondrial oxidative damage underlies multiple complex I losses in fungi.</title>
        <authorList>
            <person name="Schikora-Tamarit M.A."/>
            <person name="Marcet-Houben M."/>
            <person name="Nosek J."/>
            <person name="Gabaldon T."/>
        </authorList>
    </citation>
    <scope>NUCLEOTIDE SEQUENCE</scope>
    <source>
        <strain evidence="1">NCAIM Y.01608</strain>
    </source>
</reference>
<evidence type="ECO:0000313" key="2">
    <source>
        <dbReference type="Proteomes" id="UP000788993"/>
    </source>
</evidence>
<proteinExistence type="predicted"/>
<accession>A0A9P8PTS7</accession>
<gene>
    <name evidence="1" type="ORF">OGATHE_000931</name>
</gene>
<sequence>MDLIHITEFSVGLGVAQWHVDHTVVGESGQSVDCCHLVTSTSSSGDENTSSLVVQGTGGPQSTGSINESFQLRWEVTKSSWNTKDNTIVFLQSIDSGSWEVWSLRSVEHFEELRGESLWNLQDVCGGANRLDTLSDFLSECGNVVVKRVNNNCDFGHDEI</sequence>
<reference evidence="1" key="2">
    <citation type="submission" date="2021-01" db="EMBL/GenBank/DDBJ databases">
        <authorList>
            <person name="Schikora-Tamarit M.A."/>
        </authorList>
    </citation>
    <scope>NUCLEOTIDE SEQUENCE</scope>
    <source>
        <strain evidence="1">NCAIM Y.01608</strain>
    </source>
</reference>
<comment type="caution">
    <text evidence="1">The sequence shown here is derived from an EMBL/GenBank/DDBJ whole genome shotgun (WGS) entry which is preliminary data.</text>
</comment>
<name>A0A9P8PTS7_9ASCO</name>
<evidence type="ECO:0000313" key="1">
    <source>
        <dbReference type="EMBL" id="KAH3677457.1"/>
    </source>
</evidence>
<keyword evidence="2" id="KW-1185">Reference proteome</keyword>
<protein>
    <submittedName>
        <fullName evidence="1">Uncharacterized protein</fullName>
    </submittedName>
</protein>
<dbReference type="Proteomes" id="UP000788993">
    <property type="component" value="Unassembled WGS sequence"/>
</dbReference>
<dbReference type="AlphaFoldDB" id="A0A9P8PTS7"/>
<dbReference type="EMBL" id="JAEUBD010000108">
    <property type="protein sequence ID" value="KAH3677457.1"/>
    <property type="molecule type" value="Genomic_DNA"/>
</dbReference>